<evidence type="ECO:0000256" key="2">
    <source>
        <dbReference type="SAM" id="MobiDB-lite"/>
    </source>
</evidence>
<dbReference type="InterPro" id="IPR007736">
    <property type="entry name" value="Caleosin-related"/>
</dbReference>
<sequence length="909" mass="101539">MASIENGSRNPSDNVAFRRHVRYWDRGDKGYITPIDTTAGFMDLGYGPVFSIVLGAFLSASVAYATQDSWIPDPLCRIQVGNLARFSNHRDKQSIYNEHGELDAENFERLYTKYAQWDPYGKRMTFSEAIHMASEQGSFGVSPLLWSRAILEWIMVYCIAGNNGAFAKDDIQAIYNGTLFFHLRNVRSKNAHSHWIAGNKTKTLSQQPSCGDKEIIHPADELGATPTTSSHKQAQKPMIPIVQAPETYGKLDSNLMMSMLSQQLTEGAAQTPLVGELNILYFDNDDEKENGIEFGTGYDCFVHCPSFDKYSDEGGTYNDDHRVIFTGLVESNNNDDASNGSNASLFESNHDAEDDHRTLHNMLVQVPEDLRPKRHMELEPVALHGLQMHDIDSDKGSHFVQTPSTMPSKKDTIIHTYVGSLTGVQPEQDHHVTFEQDKRMMPKSYDTLSNDDKENTFALPLSVGLSKSDSGYTSIVEEPDYVRYKSPIELEKVSLSGLQSNGNDQESADVAFDATQSKLPLVNFEEWMSSDKMKAQAGLQEHMLKNWLTTESLTGVDTASCYQDASETMPDEYDQDKENHDSQWMHGLASYDEPSVCKNLLNIDVLPGVKSDMQLYDDAVPERGKSEELEYWRQAFPLVGVSNNEDIPLKNWLNTGNLHGVQQEGTALYESDAQGEVPSDSFEPLELDVQHELEMLSGIQMDVTDKPSTKNRRDAEMLYGIDPISSKSAGDSIPYNDVQPMSKEDTQTLKKPLSSNIDDTSFTTPPPKDRLKSSTLLGSQTLHDSYATPEAFTHERSIEATFQNKNGDMTPKEPMHQRQRAATMDATSDLPELTDPGKPPCEEKSKALPPLPTSTAHSSDDDEQSVASFGSIQPPAMPVLPKKQSPHHDNMVIEREHWPIMTDVTDCKE</sequence>
<comment type="caution">
    <text evidence="3">The sequence shown here is derived from an EMBL/GenBank/DDBJ whole genome shotgun (WGS) entry which is preliminary data.</text>
</comment>
<proteinExistence type="inferred from homology"/>
<dbReference type="AlphaFoldDB" id="A0AAD7XX81"/>
<dbReference type="PANTHER" id="PTHR31495:SF20">
    <property type="entry name" value="CALEOSIN-RELATED FAMILY PROTEIN"/>
    <property type="match status" value="1"/>
</dbReference>
<dbReference type="PANTHER" id="PTHR31495">
    <property type="entry name" value="PEROXYGENASE 3-RELATED"/>
    <property type="match status" value="1"/>
</dbReference>
<dbReference type="GeneID" id="83215489"/>
<feature type="region of interest" description="Disordered" evidence="2">
    <location>
        <begin position="804"/>
        <end position="888"/>
    </location>
</feature>
<evidence type="ECO:0000313" key="3">
    <source>
        <dbReference type="EMBL" id="KAJ8656288.1"/>
    </source>
</evidence>
<dbReference type="Pfam" id="PF05042">
    <property type="entry name" value="Caleosin"/>
    <property type="match status" value="1"/>
</dbReference>
<dbReference type="EMBL" id="JARTCD010000041">
    <property type="protein sequence ID" value="KAJ8656288.1"/>
    <property type="molecule type" value="Genomic_DNA"/>
</dbReference>
<feature type="compositionally biased region" description="Polar residues" evidence="2">
    <location>
        <begin position="753"/>
        <end position="763"/>
    </location>
</feature>
<dbReference type="GO" id="GO:0005509">
    <property type="term" value="F:calcium ion binding"/>
    <property type="evidence" value="ECO:0007669"/>
    <property type="project" value="TreeGrafter"/>
</dbReference>
<evidence type="ECO:0000256" key="1">
    <source>
        <dbReference type="ARBA" id="ARBA00006765"/>
    </source>
</evidence>
<reference evidence="3 4" key="1">
    <citation type="submission" date="2023-03" db="EMBL/GenBank/DDBJ databases">
        <title>Genome sequence of Lichtheimia ornata CBS 291.66.</title>
        <authorList>
            <person name="Mohabir J.T."/>
            <person name="Shea T.P."/>
            <person name="Kurbessoian T."/>
            <person name="Berby B."/>
            <person name="Fontaine J."/>
            <person name="Livny J."/>
            <person name="Gnirke A."/>
            <person name="Stajich J.E."/>
            <person name="Cuomo C.A."/>
        </authorList>
    </citation>
    <scope>NUCLEOTIDE SEQUENCE [LARGE SCALE GENOMIC DNA]</scope>
    <source>
        <strain evidence="3">CBS 291.66</strain>
    </source>
</reference>
<protein>
    <submittedName>
        <fullName evidence="3">Uncharacterized protein</fullName>
    </submittedName>
</protein>
<dbReference type="GO" id="GO:0004497">
    <property type="term" value="F:monooxygenase activity"/>
    <property type="evidence" value="ECO:0007669"/>
    <property type="project" value="TreeGrafter"/>
</dbReference>
<comment type="similarity">
    <text evidence="1">Belongs to the caleosin family.</text>
</comment>
<dbReference type="Proteomes" id="UP001234581">
    <property type="component" value="Unassembled WGS sequence"/>
</dbReference>
<evidence type="ECO:0000313" key="4">
    <source>
        <dbReference type="Proteomes" id="UP001234581"/>
    </source>
</evidence>
<feature type="region of interest" description="Disordered" evidence="2">
    <location>
        <begin position="719"/>
        <end position="774"/>
    </location>
</feature>
<accession>A0AAD7XX81</accession>
<name>A0AAD7XX81_9FUNG</name>
<keyword evidence="4" id="KW-1185">Reference proteome</keyword>
<organism evidence="3 4">
    <name type="scientific">Lichtheimia ornata</name>
    <dbReference type="NCBI Taxonomy" id="688661"/>
    <lineage>
        <taxon>Eukaryota</taxon>
        <taxon>Fungi</taxon>
        <taxon>Fungi incertae sedis</taxon>
        <taxon>Mucoromycota</taxon>
        <taxon>Mucoromycotina</taxon>
        <taxon>Mucoromycetes</taxon>
        <taxon>Mucorales</taxon>
        <taxon>Lichtheimiaceae</taxon>
        <taxon>Lichtheimia</taxon>
    </lineage>
</organism>
<dbReference type="RefSeq" id="XP_058341201.1">
    <property type="nucleotide sequence ID" value="XM_058488089.1"/>
</dbReference>
<gene>
    <name evidence="3" type="ORF">O0I10_008082</name>
</gene>